<dbReference type="SMART" id="SM00257">
    <property type="entry name" value="LysM"/>
    <property type="match status" value="2"/>
</dbReference>
<name>A0A2N5M064_9BACI</name>
<evidence type="ECO:0000313" key="2">
    <source>
        <dbReference type="EMBL" id="PLT27731.1"/>
    </source>
</evidence>
<reference evidence="2 3" key="1">
    <citation type="submission" date="2017-11" db="EMBL/GenBank/DDBJ databases">
        <title>Comparitive Functional Genomics of Dry Heat Resistant strains isolated from the Viking Spacecraft.</title>
        <authorList>
            <person name="Seuylemezian A."/>
            <person name="Cooper K."/>
            <person name="Vaishampayan P."/>
        </authorList>
    </citation>
    <scope>NUCLEOTIDE SEQUENCE [LARGE SCALE GENOMIC DNA]</scope>
    <source>
        <strain evidence="2 3">V1-29</strain>
    </source>
</reference>
<comment type="caution">
    <text evidence="2">The sequence shown here is derived from an EMBL/GenBank/DDBJ whole genome shotgun (WGS) entry which is preliminary data.</text>
</comment>
<dbReference type="PROSITE" id="PS51782">
    <property type="entry name" value="LYSM"/>
    <property type="match status" value="2"/>
</dbReference>
<gene>
    <name evidence="2" type="ORF">CUU66_22335</name>
</gene>
<sequence length="230" mass="24916">MKISAGNILEAAIKFPLLRKIKSTWTIGTALLVLFGTILMSGGTLAGACSDTYTVKKGDTLLKLSAKYHVTVQQLKGANGLNSDKIYIGQRIDVPALHAQTPRKTKKPEAVTSPAVKSIKGQIYNVKAGDSVWAISKRFNVTVNALIQANGKKNTALRTGEKLIIPGEALLYKTAKVTGAADNHSIEFVSGKEYFVLQVGYGKAEGLVKQMKGKTLKVYYKGSQFISYKY</sequence>
<dbReference type="Gene3D" id="3.10.350.10">
    <property type="entry name" value="LysM domain"/>
    <property type="match status" value="2"/>
</dbReference>
<dbReference type="InterPro" id="IPR018392">
    <property type="entry name" value="LysM"/>
</dbReference>
<dbReference type="EMBL" id="PGUY01000082">
    <property type="protein sequence ID" value="PLT27731.1"/>
    <property type="molecule type" value="Genomic_DNA"/>
</dbReference>
<evidence type="ECO:0000313" key="3">
    <source>
        <dbReference type="Proteomes" id="UP000234748"/>
    </source>
</evidence>
<keyword evidence="3" id="KW-1185">Reference proteome</keyword>
<dbReference type="SUPFAM" id="SSF54106">
    <property type="entry name" value="LysM domain"/>
    <property type="match status" value="2"/>
</dbReference>
<protein>
    <recommendedName>
        <fullName evidence="1">LysM domain-containing protein</fullName>
    </recommendedName>
</protein>
<dbReference type="Proteomes" id="UP000234748">
    <property type="component" value="Unassembled WGS sequence"/>
</dbReference>
<dbReference type="GO" id="GO:0008932">
    <property type="term" value="F:lytic endotransglycosylase activity"/>
    <property type="evidence" value="ECO:0007669"/>
    <property type="project" value="TreeGrafter"/>
</dbReference>
<evidence type="ECO:0000259" key="1">
    <source>
        <dbReference type="PROSITE" id="PS51782"/>
    </source>
</evidence>
<dbReference type="OrthoDB" id="2572716at2"/>
<feature type="domain" description="LysM" evidence="1">
    <location>
        <begin position="51"/>
        <end position="94"/>
    </location>
</feature>
<organism evidence="2 3">
    <name type="scientific">Peribacillus deserti</name>
    <dbReference type="NCBI Taxonomy" id="673318"/>
    <lineage>
        <taxon>Bacteria</taxon>
        <taxon>Bacillati</taxon>
        <taxon>Bacillota</taxon>
        <taxon>Bacilli</taxon>
        <taxon>Bacillales</taxon>
        <taxon>Bacillaceae</taxon>
        <taxon>Peribacillus</taxon>
    </lineage>
</organism>
<accession>A0A2N5M064</accession>
<dbReference type="AlphaFoldDB" id="A0A2N5M064"/>
<proteinExistence type="predicted"/>
<dbReference type="InterPro" id="IPR036779">
    <property type="entry name" value="LysM_dom_sf"/>
</dbReference>
<feature type="domain" description="LysM" evidence="1">
    <location>
        <begin position="122"/>
        <end position="165"/>
    </location>
</feature>
<dbReference type="PANTHER" id="PTHR33734:SF22">
    <property type="entry name" value="MEMBRANE-BOUND LYTIC MUREIN TRANSGLYCOSYLASE D"/>
    <property type="match status" value="1"/>
</dbReference>
<dbReference type="CDD" id="cd00118">
    <property type="entry name" value="LysM"/>
    <property type="match status" value="2"/>
</dbReference>
<dbReference type="PANTHER" id="PTHR33734">
    <property type="entry name" value="LYSM DOMAIN-CONTAINING GPI-ANCHORED PROTEIN 2"/>
    <property type="match status" value="1"/>
</dbReference>
<dbReference type="RefSeq" id="WP_101645604.1">
    <property type="nucleotide sequence ID" value="NZ_PGUY01000082.1"/>
</dbReference>
<dbReference type="Pfam" id="PF01476">
    <property type="entry name" value="LysM"/>
    <property type="match status" value="2"/>
</dbReference>